<evidence type="ECO:0000256" key="7">
    <source>
        <dbReference type="ARBA" id="ARBA00023157"/>
    </source>
</evidence>
<keyword evidence="8" id="KW-0325">Glycoprotein</keyword>
<evidence type="ECO:0000256" key="8">
    <source>
        <dbReference type="ARBA" id="ARBA00023180"/>
    </source>
</evidence>
<dbReference type="PROSITE" id="PS50011">
    <property type="entry name" value="PROTEIN_KINASE_DOM"/>
    <property type="match status" value="1"/>
</dbReference>
<dbReference type="PANTHER" id="PTHR27005">
    <property type="entry name" value="WALL-ASSOCIATED RECEPTOR KINASE-LIKE 21"/>
    <property type="match status" value="1"/>
</dbReference>
<dbReference type="PROSITE" id="PS00010">
    <property type="entry name" value="ASX_HYDROXYL"/>
    <property type="match status" value="1"/>
</dbReference>
<keyword evidence="11" id="KW-0472">Membrane</keyword>
<dbReference type="PANTHER" id="PTHR27005:SF283">
    <property type="entry name" value="OS02G0633066 PROTEIN"/>
    <property type="match status" value="1"/>
</dbReference>
<dbReference type="InterPro" id="IPR017441">
    <property type="entry name" value="Protein_kinase_ATP_BS"/>
</dbReference>
<dbReference type="GO" id="GO:0005509">
    <property type="term" value="F:calcium ion binding"/>
    <property type="evidence" value="ECO:0007669"/>
    <property type="project" value="InterPro"/>
</dbReference>
<dbReference type="InterPro" id="IPR000742">
    <property type="entry name" value="EGF"/>
</dbReference>
<dbReference type="InterPro" id="IPR001245">
    <property type="entry name" value="Ser-Thr/Tyr_kinase_cat_dom"/>
</dbReference>
<dbReference type="PROSITE" id="PS00107">
    <property type="entry name" value="PROTEIN_KINASE_ATP"/>
    <property type="match status" value="1"/>
</dbReference>
<evidence type="ECO:0000313" key="14">
    <source>
        <dbReference type="EMBL" id="RWR75516.1"/>
    </source>
</evidence>
<dbReference type="InterPro" id="IPR025287">
    <property type="entry name" value="WAK_GUB"/>
</dbReference>
<dbReference type="InterPro" id="IPR045274">
    <property type="entry name" value="WAK-like"/>
</dbReference>
<dbReference type="InterPro" id="IPR018097">
    <property type="entry name" value="EGF_Ca-bd_CS"/>
</dbReference>
<dbReference type="GO" id="GO:0030247">
    <property type="term" value="F:polysaccharide binding"/>
    <property type="evidence" value="ECO:0007669"/>
    <property type="project" value="InterPro"/>
</dbReference>
<evidence type="ECO:0000313" key="15">
    <source>
        <dbReference type="Proteomes" id="UP000283530"/>
    </source>
</evidence>
<dbReference type="SMART" id="SM00179">
    <property type="entry name" value="EGF_CA"/>
    <property type="match status" value="1"/>
</dbReference>
<keyword evidence="4" id="KW-0732">Signal</keyword>
<proteinExistence type="predicted"/>
<dbReference type="Gene3D" id="3.30.200.20">
    <property type="entry name" value="Phosphorylase Kinase, domain 1"/>
    <property type="match status" value="1"/>
</dbReference>
<feature type="binding site" evidence="10">
    <location>
        <position position="366"/>
    </location>
    <ligand>
        <name>ATP</name>
        <dbReference type="ChEBI" id="CHEBI:30616"/>
    </ligand>
</feature>
<evidence type="ECO:0000256" key="3">
    <source>
        <dbReference type="ARBA" id="ARBA00022679"/>
    </source>
</evidence>
<dbReference type="Pfam" id="PF13947">
    <property type="entry name" value="GUB_WAK_bind"/>
    <property type="match status" value="1"/>
</dbReference>
<dbReference type="AlphaFoldDB" id="A0A443NAI0"/>
<evidence type="ECO:0000256" key="4">
    <source>
        <dbReference type="ARBA" id="ARBA00022729"/>
    </source>
</evidence>
<keyword evidence="15" id="KW-1185">Reference proteome</keyword>
<keyword evidence="6 10" id="KW-0067">ATP-binding</keyword>
<keyword evidence="7" id="KW-1015">Disulfide bond</keyword>
<protein>
    <submittedName>
        <fullName evidence="14">Wall-associated receptor kinase 2-like protein</fullName>
    </submittedName>
</protein>
<comment type="caution">
    <text evidence="14">The sequence shown here is derived from an EMBL/GenBank/DDBJ whole genome shotgun (WGS) entry which is preliminary data.</text>
</comment>
<evidence type="ECO:0000259" key="13">
    <source>
        <dbReference type="PROSITE" id="PS50026"/>
    </source>
</evidence>
<dbReference type="CDD" id="cd00054">
    <property type="entry name" value="EGF_CA"/>
    <property type="match status" value="1"/>
</dbReference>
<keyword evidence="3" id="KW-0808">Transferase</keyword>
<keyword evidence="2" id="KW-0723">Serine/threonine-protein kinase</keyword>
<dbReference type="Proteomes" id="UP000283530">
    <property type="component" value="Unassembled WGS sequence"/>
</dbReference>
<dbReference type="InterPro" id="IPR000719">
    <property type="entry name" value="Prot_kinase_dom"/>
</dbReference>
<dbReference type="GO" id="GO:0005886">
    <property type="term" value="C:plasma membrane"/>
    <property type="evidence" value="ECO:0007669"/>
    <property type="project" value="TreeGrafter"/>
</dbReference>
<dbReference type="Gene3D" id="2.10.25.10">
    <property type="entry name" value="Laminin"/>
    <property type="match status" value="1"/>
</dbReference>
<dbReference type="SUPFAM" id="SSF57196">
    <property type="entry name" value="EGF/Laminin"/>
    <property type="match status" value="1"/>
</dbReference>
<comment type="subcellular location">
    <subcellularLocation>
        <location evidence="1">Membrane</location>
        <topology evidence="1">Single-pass type I membrane protein</topology>
    </subcellularLocation>
</comment>
<dbReference type="PROSITE" id="PS01187">
    <property type="entry name" value="EGF_CA"/>
    <property type="match status" value="1"/>
</dbReference>
<evidence type="ECO:0000256" key="5">
    <source>
        <dbReference type="ARBA" id="ARBA00022741"/>
    </source>
</evidence>
<dbReference type="GO" id="GO:0007166">
    <property type="term" value="P:cell surface receptor signaling pathway"/>
    <property type="evidence" value="ECO:0007669"/>
    <property type="project" value="InterPro"/>
</dbReference>
<dbReference type="InterPro" id="IPR001881">
    <property type="entry name" value="EGF-like_Ca-bd_dom"/>
</dbReference>
<feature type="transmembrane region" description="Helical" evidence="11">
    <location>
        <begin position="265"/>
        <end position="286"/>
    </location>
</feature>
<dbReference type="InterPro" id="IPR011009">
    <property type="entry name" value="Kinase-like_dom_sf"/>
</dbReference>
<dbReference type="STRING" id="337451.A0A443NAI0"/>
<reference evidence="14 15" key="1">
    <citation type="journal article" date="2019" name="Nat. Plants">
        <title>Stout camphor tree genome fills gaps in understanding of flowering plant genome evolution.</title>
        <authorList>
            <person name="Chaw S.M."/>
            <person name="Liu Y.C."/>
            <person name="Wu Y.W."/>
            <person name="Wang H.Y."/>
            <person name="Lin C.I."/>
            <person name="Wu C.S."/>
            <person name="Ke H.M."/>
            <person name="Chang L.Y."/>
            <person name="Hsu C.Y."/>
            <person name="Yang H.T."/>
            <person name="Sudianto E."/>
            <person name="Hsu M.H."/>
            <person name="Wu K.P."/>
            <person name="Wang L.N."/>
            <person name="Leebens-Mack J.H."/>
            <person name="Tsai I.J."/>
        </authorList>
    </citation>
    <scope>NUCLEOTIDE SEQUENCE [LARGE SCALE GENOMIC DNA]</scope>
    <source>
        <strain evidence="15">cv. Chaw 1501</strain>
        <tissue evidence="14">Young leaves</tissue>
    </source>
</reference>
<keyword evidence="5 10" id="KW-0547">Nucleotide-binding</keyword>
<gene>
    <name evidence="14" type="ORF">CKAN_00390100</name>
</gene>
<evidence type="ECO:0000256" key="2">
    <source>
        <dbReference type="ARBA" id="ARBA00022527"/>
    </source>
</evidence>
<organism evidence="14 15">
    <name type="scientific">Cinnamomum micranthum f. kanehirae</name>
    <dbReference type="NCBI Taxonomy" id="337451"/>
    <lineage>
        <taxon>Eukaryota</taxon>
        <taxon>Viridiplantae</taxon>
        <taxon>Streptophyta</taxon>
        <taxon>Embryophyta</taxon>
        <taxon>Tracheophyta</taxon>
        <taxon>Spermatophyta</taxon>
        <taxon>Magnoliopsida</taxon>
        <taxon>Magnoliidae</taxon>
        <taxon>Laurales</taxon>
        <taxon>Lauraceae</taxon>
        <taxon>Cinnamomum</taxon>
    </lineage>
</organism>
<evidence type="ECO:0000256" key="6">
    <source>
        <dbReference type="ARBA" id="ARBA00022840"/>
    </source>
</evidence>
<dbReference type="PROSITE" id="PS50026">
    <property type="entry name" value="EGF_3"/>
    <property type="match status" value="1"/>
</dbReference>
<evidence type="ECO:0000256" key="9">
    <source>
        <dbReference type="PROSITE-ProRule" id="PRU00076"/>
    </source>
</evidence>
<keyword evidence="14" id="KW-0418">Kinase</keyword>
<dbReference type="OrthoDB" id="969267at2759"/>
<dbReference type="GO" id="GO:0005524">
    <property type="term" value="F:ATP binding"/>
    <property type="evidence" value="ECO:0007669"/>
    <property type="project" value="UniProtKB-UniRule"/>
</dbReference>
<name>A0A443NAI0_9MAGN</name>
<dbReference type="SUPFAM" id="SSF56112">
    <property type="entry name" value="Protein kinase-like (PK-like)"/>
    <property type="match status" value="1"/>
</dbReference>
<keyword evidence="9" id="KW-0245">EGF-like domain</keyword>
<feature type="domain" description="Protein kinase" evidence="12">
    <location>
        <begin position="337"/>
        <end position="422"/>
    </location>
</feature>
<keyword evidence="14" id="KW-0675">Receptor</keyword>
<evidence type="ECO:0000256" key="10">
    <source>
        <dbReference type="PROSITE-ProRule" id="PRU10141"/>
    </source>
</evidence>
<dbReference type="Pfam" id="PF07714">
    <property type="entry name" value="PK_Tyr_Ser-Thr"/>
    <property type="match status" value="1"/>
</dbReference>
<dbReference type="GO" id="GO:0004674">
    <property type="term" value="F:protein serine/threonine kinase activity"/>
    <property type="evidence" value="ECO:0007669"/>
    <property type="project" value="UniProtKB-KW"/>
</dbReference>
<keyword evidence="11" id="KW-1133">Transmembrane helix</keyword>
<dbReference type="InterPro" id="IPR000152">
    <property type="entry name" value="EGF-type_Asp/Asn_hydroxyl_site"/>
</dbReference>
<comment type="caution">
    <text evidence="9">Lacks conserved residue(s) required for the propagation of feature annotation.</text>
</comment>
<evidence type="ECO:0000256" key="1">
    <source>
        <dbReference type="ARBA" id="ARBA00004479"/>
    </source>
</evidence>
<sequence>MPSAYTRKEPQGKNTRGLHLSFKHHSCHSFMDTLLFSSIILLRMTQFTLVSAAVIPDSAITNCPRKCGNVEISHPFGIGEGCFFEGFEIICNQSIPYLSKSNLQLLEILPGEVRVNSTNFIAKTCFSEDEHNGQAEIQLPEESLYSMSITKNILVGIGCKMSALASSPNMHRTSCASFCPTDERIINGSCNDIDECNEPFESSPCVPDARCWNEVPGFKCECPTGSSGDGRKEGNGCKKKLVPYLQAAIAKTQAQVGYAHSVTPFLSGTILCIGLMLMFSILIYWARKKRELMNLRVEHFKKNGGILLKQQLSSLQGCAAYPTIYSIQELKVATNNYSTNNILGSGGNGTVYKGILKDGSLVAIKKSQVVDQSHIQQFINEIVILTQINHRNVVKLLGCCLEAEVQFMNLYQMGHCTKRFMR</sequence>
<keyword evidence="11" id="KW-0812">Transmembrane</keyword>
<evidence type="ECO:0000256" key="11">
    <source>
        <dbReference type="SAM" id="Phobius"/>
    </source>
</evidence>
<dbReference type="EMBL" id="QPKB01000002">
    <property type="protein sequence ID" value="RWR75516.1"/>
    <property type="molecule type" value="Genomic_DNA"/>
</dbReference>
<accession>A0A443NAI0</accession>
<feature type="domain" description="EGF-like" evidence="13">
    <location>
        <begin position="192"/>
        <end position="229"/>
    </location>
</feature>
<evidence type="ECO:0000259" key="12">
    <source>
        <dbReference type="PROSITE" id="PS50011"/>
    </source>
</evidence>